<gene>
    <name evidence="2" type="ORF">JZK55_17080</name>
</gene>
<accession>A0A7G1H4F0</accession>
<dbReference type="EMBL" id="AP022873">
    <property type="protein sequence ID" value="BCB96786.1"/>
    <property type="molecule type" value="Genomic_DNA"/>
</dbReference>
<evidence type="ECO:0000259" key="1">
    <source>
        <dbReference type="Pfam" id="PF08765"/>
    </source>
</evidence>
<feature type="domain" description="Mor transcription activator" evidence="1">
    <location>
        <begin position="35"/>
        <end position="100"/>
    </location>
</feature>
<dbReference type="AlphaFoldDB" id="A0A7G1H4F0"/>
<dbReference type="InterPro" id="IPR009057">
    <property type="entry name" value="Homeodomain-like_sf"/>
</dbReference>
<dbReference type="SUPFAM" id="SSF46689">
    <property type="entry name" value="Homeodomain-like"/>
    <property type="match status" value="1"/>
</dbReference>
<name>A0A7G1H4F0_9BACT</name>
<protein>
    <recommendedName>
        <fullName evidence="1">Mor transcription activator domain-containing protein</fullName>
    </recommendedName>
</protein>
<dbReference type="InterPro" id="IPR014875">
    <property type="entry name" value="Mor_transcription_activator"/>
</dbReference>
<evidence type="ECO:0000313" key="2">
    <source>
        <dbReference type="EMBL" id="BCB96786.1"/>
    </source>
</evidence>
<evidence type="ECO:0000313" key="3">
    <source>
        <dbReference type="Proteomes" id="UP000516360"/>
    </source>
</evidence>
<dbReference type="Gene3D" id="1.10.10.60">
    <property type="entry name" value="Homeodomain-like"/>
    <property type="match status" value="1"/>
</dbReference>
<organism evidence="2 3">
    <name type="scientific">Dissulfurispira thermophila</name>
    <dbReference type="NCBI Taxonomy" id="2715679"/>
    <lineage>
        <taxon>Bacteria</taxon>
        <taxon>Pseudomonadati</taxon>
        <taxon>Nitrospirota</taxon>
        <taxon>Thermodesulfovibrionia</taxon>
        <taxon>Thermodesulfovibrionales</taxon>
        <taxon>Dissulfurispiraceae</taxon>
        <taxon>Dissulfurispira</taxon>
    </lineage>
</organism>
<dbReference type="Pfam" id="PF08765">
    <property type="entry name" value="Mor"/>
    <property type="match status" value="1"/>
</dbReference>
<keyword evidence="3" id="KW-1185">Reference proteome</keyword>
<reference evidence="2 3" key="1">
    <citation type="submission" date="2020-03" db="EMBL/GenBank/DDBJ databases">
        <title>Complete genome sequences of two sulfur-disproportionating bacterial strains T55J and Mzg5.</title>
        <authorList>
            <person name="Umezawa K."/>
            <person name="Kojima H."/>
            <person name="Kato Y."/>
            <person name="Fukui M."/>
        </authorList>
    </citation>
    <scope>NUCLEOTIDE SEQUENCE [LARGE SCALE GENOMIC DNA]</scope>
    <source>
        <strain evidence="2 3">T55J</strain>
    </source>
</reference>
<proteinExistence type="predicted"/>
<dbReference type="KEGG" id="dtp:JZK55_17080"/>
<sequence>MVQMKYNNMDWLRDFSEEELSSMLRGDLLLIYSLCGLEVLQAICENLMGLNLYISTKSLREAMKVYAIRNFDGTNHKELAVKLGVSEKCIYDFIQEARYDKDRG</sequence>
<dbReference type="Proteomes" id="UP000516360">
    <property type="component" value="Chromosome"/>
</dbReference>